<dbReference type="RefSeq" id="XP_038070781.1">
    <property type="nucleotide sequence ID" value="XM_038214853.1"/>
</dbReference>
<dbReference type="GeneID" id="119739783"/>
<feature type="coiled-coil region" evidence="2">
    <location>
        <begin position="272"/>
        <end position="299"/>
    </location>
</feature>
<protein>
    <recommendedName>
        <fullName evidence="4">C3H1-type domain-containing protein</fullName>
    </recommendedName>
</protein>
<accession>A0A914B5M9</accession>
<evidence type="ECO:0000256" key="1">
    <source>
        <dbReference type="PROSITE-ProRule" id="PRU00723"/>
    </source>
</evidence>
<dbReference type="OrthoDB" id="10557691at2759"/>
<feature type="region of interest" description="Disordered" evidence="3">
    <location>
        <begin position="417"/>
        <end position="494"/>
    </location>
</feature>
<reference evidence="5" key="1">
    <citation type="submission" date="2022-11" db="UniProtKB">
        <authorList>
            <consortium name="EnsemblMetazoa"/>
        </authorList>
    </citation>
    <scope>IDENTIFICATION</scope>
</reference>
<evidence type="ECO:0000313" key="5">
    <source>
        <dbReference type="EnsemblMetazoa" id="XP_038070781.1"/>
    </source>
</evidence>
<evidence type="ECO:0000313" key="6">
    <source>
        <dbReference type="Proteomes" id="UP000887568"/>
    </source>
</evidence>
<feature type="region of interest" description="Disordered" evidence="3">
    <location>
        <begin position="155"/>
        <end position="211"/>
    </location>
</feature>
<dbReference type="AlphaFoldDB" id="A0A914B5M9"/>
<keyword evidence="6" id="KW-1185">Reference proteome</keyword>
<feature type="compositionally biased region" description="Polar residues" evidence="3">
    <location>
        <begin position="458"/>
        <end position="468"/>
    </location>
</feature>
<organism evidence="5 6">
    <name type="scientific">Patiria miniata</name>
    <name type="common">Bat star</name>
    <name type="synonym">Asterina miniata</name>
    <dbReference type="NCBI Taxonomy" id="46514"/>
    <lineage>
        <taxon>Eukaryota</taxon>
        <taxon>Metazoa</taxon>
        <taxon>Echinodermata</taxon>
        <taxon>Eleutherozoa</taxon>
        <taxon>Asterozoa</taxon>
        <taxon>Asteroidea</taxon>
        <taxon>Valvatacea</taxon>
        <taxon>Valvatida</taxon>
        <taxon>Asterinidae</taxon>
        <taxon>Patiria</taxon>
    </lineage>
</organism>
<evidence type="ECO:0000256" key="2">
    <source>
        <dbReference type="SAM" id="Coils"/>
    </source>
</evidence>
<dbReference type="PROSITE" id="PS50103">
    <property type="entry name" value="ZF_C3H1"/>
    <property type="match status" value="1"/>
</dbReference>
<proteinExistence type="predicted"/>
<evidence type="ECO:0000259" key="4">
    <source>
        <dbReference type="PROSITE" id="PS50103"/>
    </source>
</evidence>
<feature type="domain" description="C3H1-type" evidence="4">
    <location>
        <begin position="214"/>
        <end position="241"/>
    </location>
</feature>
<dbReference type="InterPro" id="IPR000571">
    <property type="entry name" value="Znf_CCCH"/>
</dbReference>
<feature type="region of interest" description="Disordered" evidence="3">
    <location>
        <begin position="1"/>
        <end position="95"/>
    </location>
</feature>
<keyword evidence="1" id="KW-0862">Zinc</keyword>
<dbReference type="Proteomes" id="UP000887568">
    <property type="component" value="Unplaced"/>
</dbReference>
<keyword evidence="2" id="KW-0175">Coiled coil</keyword>
<feature type="compositionally biased region" description="Basic and acidic residues" evidence="3">
    <location>
        <begin position="76"/>
        <end position="95"/>
    </location>
</feature>
<feature type="compositionally biased region" description="Polar residues" evidence="3">
    <location>
        <begin position="484"/>
        <end position="493"/>
    </location>
</feature>
<name>A0A914B5M9_PATMI</name>
<keyword evidence="1" id="KW-0479">Metal-binding</keyword>
<evidence type="ECO:0000256" key="3">
    <source>
        <dbReference type="SAM" id="MobiDB-lite"/>
    </source>
</evidence>
<dbReference type="EnsemblMetazoa" id="XM_038214853.1">
    <property type="protein sequence ID" value="XP_038070781.1"/>
    <property type="gene ID" value="LOC119739783"/>
</dbReference>
<feature type="zinc finger region" description="C3H1-type" evidence="1">
    <location>
        <begin position="214"/>
        <end position="241"/>
    </location>
</feature>
<sequence length="557" mass="62918">MSLGGERVKLARNAAPTTDSDSSGDDGRRRPAVFGGSTNPSLHACGPSDSDSGPWQHKADFDFLRLGPRPHPPSLAKKDETQLQDLKLDKEEAGDSHYVQKTAVQMTALSSIVNRGDKALDEVSAEKDDDILSIMCDDNDDSDIFGDDTVETKRDWSSESRFGNKRKQDSPSISSPANIKRSRSLSKTPPESERSRAGSVHSRLGRSQRHQSDRDLQRLCFNFTKNGNCFRPFCPFLHLNPLTMENGTVHNRRERVRNGDVVMDHSASPHHLQKLQQQVQELQMKAQQQKTDLQSLTHNMQQIEIGLKHHATQQADQVFEQMQGQLHHQQQQHQAQLDQTKQMYGQISQAQDRMEERERLLGSLCMLLQLVLKHHLENITPSRTSNTHSSSTSRIAQLENGNMLHGPLLHDLRQLLPENKPDADCPPQPRSADYENQRRVTRDLWRSLYEGHPRRPQSADTLNRSSHQPACYARGPSHAGIPSQDPQNEWPTSRQHDWYFGPTYNCAPLMGNSQIPISQPYCHVAGNPGIVRLLPVRHSADSAFDAYPRERAPVQPR</sequence>
<feature type="compositionally biased region" description="Basic and acidic residues" evidence="3">
    <location>
        <begin position="432"/>
        <end position="453"/>
    </location>
</feature>
<dbReference type="GO" id="GO:0008270">
    <property type="term" value="F:zinc ion binding"/>
    <property type="evidence" value="ECO:0007669"/>
    <property type="project" value="UniProtKB-KW"/>
</dbReference>
<keyword evidence="1" id="KW-0863">Zinc-finger</keyword>